<dbReference type="PANTHER" id="PTHR12914:SF2">
    <property type="entry name" value="DNA REPLICATION COMPLEX GINS PROTEIN PSF1"/>
    <property type="match status" value="1"/>
</dbReference>
<gene>
    <name evidence="13" type="ORF">K466DRAFT_598527</name>
</gene>
<keyword evidence="4 10" id="KW-0235">DNA replication</keyword>
<evidence type="ECO:0000256" key="3">
    <source>
        <dbReference type="ARBA" id="ARBA00015143"/>
    </source>
</evidence>
<dbReference type="SUPFAM" id="SSF158573">
    <property type="entry name" value="GINS helical bundle-like"/>
    <property type="match status" value="1"/>
</dbReference>
<dbReference type="GO" id="GO:0008270">
    <property type="term" value="F:zinc ion binding"/>
    <property type="evidence" value="ECO:0007669"/>
    <property type="project" value="UniProtKB-KW"/>
</dbReference>
<keyword evidence="14" id="KW-1185">Reference proteome</keyword>
<evidence type="ECO:0000313" key="14">
    <source>
        <dbReference type="Proteomes" id="UP000308197"/>
    </source>
</evidence>
<name>A0A5C3PI56_9APHY</name>
<protein>
    <recommendedName>
        <fullName evidence="3 10">DNA replication complex GINS protein PSF1</fullName>
    </recommendedName>
</protein>
<comment type="subunit">
    <text evidence="10">Component of the GINS complex.</text>
</comment>
<comment type="function">
    <text evidence="10">Required for correct functioning of the GINS complex, a complex that plays an essential role in the initiation of DNA replication, and progression of DNA replication forks. GINS complex seems to bind preferentially to single-stranded DNA.</text>
</comment>
<keyword evidence="9 10" id="KW-0539">Nucleus</keyword>
<dbReference type="Proteomes" id="UP000308197">
    <property type="component" value="Unassembled WGS sequence"/>
</dbReference>
<evidence type="ECO:0000313" key="13">
    <source>
        <dbReference type="EMBL" id="TFK88589.1"/>
    </source>
</evidence>
<feature type="compositionally biased region" description="Low complexity" evidence="11">
    <location>
        <begin position="175"/>
        <end position="184"/>
    </location>
</feature>
<keyword evidence="5" id="KW-0479">Metal-binding</keyword>
<reference evidence="13 14" key="1">
    <citation type="journal article" date="2019" name="Nat. Ecol. Evol.">
        <title>Megaphylogeny resolves global patterns of mushroom evolution.</title>
        <authorList>
            <person name="Varga T."/>
            <person name="Krizsan K."/>
            <person name="Foldi C."/>
            <person name="Dima B."/>
            <person name="Sanchez-Garcia M."/>
            <person name="Sanchez-Ramirez S."/>
            <person name="Szollosi G.J."/>
            <person name="Szarkandi J.G."/>
            <person name="Papp V."/>
            <person name="Albert L."/>
            <person name="Andreopoulos W."/>
            <person name="Angelini C."/>
            <person name="Antonin V."/>
            <person name="Barry K.W."/>
            <person name="Bougher N.L."/>
            <person name="Buchanan P."/>
            <person name="Buyck B."/>
            <person name="Bense V."/>
            <person name="Catcheside P."/>
            <person name="Chovatia M."/>
            <person name="Cooper J."/>
            <person name="Damon W."/>
            <person name="Desjardin D."/>
            <person name="Finy P."/>
            <person name="Geml J."/>
            <person name="Haridas S."/>
            <person name="Hughes K."/>
            <person name="Justo A."/>
            <person name="Karasinski D."/>
            <person name="Kautmanova I."/>
            <person name="Kiss B."/>
            <person name="Kocsube S."/>
            <person name="Kotiranta H."/>
            <person name="LaButti K.M."/>
            <person name="Lechner B.E."/>
            <person name="Liimatainen K."/>
            <person name="Lipzen A."/>
            <person name="Lukacs Z."/>
            <person name="Mihaltcheva S."/>
            <person name="Morgado L.N."/>
            <person name="Niskanen T."/>
            <person name="Noordeloos M.E."/>
            <person name="Ohm R.A."/>
            <person name="Ortiz-Santana B."/>
            <person name="Ovrebo C."/>
            <person name="Racz N."/>
            <person name="Riley R."/>
            <person name="Savchenko A."/>
            <person name="Shiryaev A."/>
            <person name="Soop K."/>
            <person name="Spirin V."/>
            <person name="Szebenyi C."/>
            <person name="Tomsovsky M."/>
            <person name="Tulloss R.E."/>
            <person name="Uehling J."/>
            <person name="Grigoriev I.V."/>
            <person name="Vagvolgyi C."/>
            <person name="Papp T."/>
            <person name="Martin F.M."/>
            <person name="Miettinen O."/>
            <person name="Hibbett D.S."/>
            <person name="Nagy L.G."/>
        </authorList>
    </citation>
    <scope>NUCLEOTIDE SEQUENCE [LARGE SCALE GENOMIC DNA]</scope>
    <source>
        <strain evidence="13 14">HHB13444</strain>
    </source>
</reference>
<keyword evidence="6" id="KW-0863">Zinc-finger</keyword>
<evidence type="ECO:0000256" key="5">
    <source>
        <dbReference type="ARBA" id="ARBA00022723"/>
    </source>
</evidence>
<feature type="domain" description="IBR" evidence="12">
    <location>
        <begin position="258"/>
        <end position="322"/>
    </location>
</feature>
<dbReference type="CDD" id="cd21696">
    <property type="entry name" value="GINS_B_Psf1"/>
    <property type="match status" value="1"/>
</dbReference>
<evidence type="ECO:0000256" key="10">
    <source>
        <dbReference type="RuleBase" id="RU368085"/>
    </source>
</evidence>
<dbReference type="SUPFAM" id="SSF57850">
    <property type="entry name" value="RING/U-box"/>
    <property type="match status" value="1"/>
</dbReference>
<evidence type="ECO:0000256" key="7">
    <source>
        <dbReference type="ARBA" id="ARBA00022786"/>
    </source>
</evidence>
<evidence type="ECO:0000256" key="8">
    <source>
        <dbReference type="ARBA" id="ARBA00022833"/>
    </source>
</evidence>
<dbReference type="InterPro" id="IPR036224">
    <property type="entry name" value="GINS_bundle-like_dom_sf"/>
</dbReference>
<accession>A0A5C3PI56</accession>
<evidence type="ECO:0000256" key="4">
    <source>
        <dbReference type="ARBA" id="ARBA00022705"/>
    </source>
</evidence>
<dbReference type="InterPro" id="IPR056783">
    <property type="entry name" value="PSF1_C"/>
</dbReference>
<dbReference type="Pfam" id="PF24997">
    <property type="entry name" value="PSF1_C"/>
    <property type="match status" value="1"/>
</dbReference>
<organism evidence="13 14">
    <name type="scientific">Polyporus arcularius HHB13444</name>
    <dbReference type="NCBI Taxonomy" id="1314778"/>
    <lineage>
        <taxon>Eukaryota</taxon>
        <taxon>Fungi</taxon>
        <taxon>Dikarya</taxon>
        <taxon>Basidiomycota</taxon>
        <taxon>Agaricomycotina</taxon>
        <taxon>Agaricomycetes</taxon>
        <taxon>Polyporales</taxon>
        <taxon>Polyporaceae</taxon>
        <taxon>Polyporus</taxon>
    </lineage>
</organism>
<dbReference type="GO" id="GO:1902983">
    <property type="term" value="P:DNA strand elongation involved in mitotic DNA replication"/>
    <property type="evidence" value="ECO:0007669"/>
    <property type="project" value="TreeGrafter"/>
</dbReference>
<evidence type="ECO:0000259" key="12">
    <source>
        <dbReference type="SMART" id="SM00647"/>
    </source>
</evidence>
<feature type="region of interest" description="Disordered" evidence="11">
    <location>
        <begin position="1"/>
        <end position="20"/>
    </location>
</feature>
<dbReference type="Gene3D" id="1.20.58.1030">
    <property type="match status" value="1"/>
</dbReference>
<dbReference type="InterPro" id="IPR005339">
    <property type="entry name" value="GINS_Psf1"/>
</dbReference>
<sequence>MTSYAVASTSSSTESTSEPRDGLTALLAHISYLTPYQLDDLLAKRNQPAAPVSPISDEELALLLFAEEAEGLLNIAKDHVANEAELEDALFDALLEAEETAEFDRSMAIALSQGRNPPPRPPPRSHLGFSAELWSSIASTSPALTILETASEDEESSREASRSVSPDLQYASDVPSFPSSRSVSPSPPPIPPATPHIHCIVCLEPIGEGPVISTGCGHHLDVTCLRVMFENATEDASLFPPHCCEDLELEEVHQHLDAALIARFRRRAVEYRTKDPVYCSNLRCSTFLQGATPVTPSAIGCTECGMATCGACKREAHPGDTCASREQDEAMLEFAKAQKWPRCPSCHHMCARPSPPIAFSDFSSDHGDPVLSPVAHKKPIMNSAGQFGDLATQLLTESRRSTATNTLLKYNDVLVRSIIREQRDLDSRIEALLINTAPPDDDDPDATLDAEKQKESARVMPTVLLYQTAILRNKRCLLAYHQHRLEFLKDLYWSVGGALPLLLSLPPAQAQGQPVQGDAQAGGGAAVSAPQDIRSKLSPHEVDFLRSYAASLLTLRTEAFSSAAGAGHGLTEDIDLFAPIAHPPKDLQVHVRVVRDCGIVYTELGAIDFKRGHRFLVRRSDIEHLIVQGFLEES</sequence>
<evidence type="ECO:0000256" key="2">
    <source>
        <dbReference type="ARBA" id="ARBA00006677"/>
    </source>
</evidence>
<dbReference type="InParanoid" id="A0A5C3PI56"/>
<dbReference type="PANTHER" id="PTHR12914">
    <property type="entry name" value="PARTNER OF SLD5"/>
    <property type="match status" value="1"/>
</dbReference>
<dbReference type="InterPro" id="IPR021151">
    <property type="entry name" value="GINS_A"/>
</dbReference>
<evidence type="ECO:0000256" key="1">
    <source>
        <dbReference type="ARBA" id="ARBA00004123"/>
    </source>
</evidence>
<dbReference type="SMART" id="SM00647">
    <property type="entry name" value="IBR"/>
    <property type="match status" value="1"/>
</dbReference>
<evidence type="ECO:0000256" key="6">
    <source>
        <dbReference type="ARBA" id="ARBA00022771"/>
    </source>
</evidence>
<proteinExistence type="inferred from homology"/>
<dbReference type="Pfam" id="PF01485">
    <property type="entry name" value="IBR"/>
    <property type="match status" value="1"/>
</dbReference>
<dbReference type="InterPro" id="IPR002867">
    <property type="entry name" value="IBR_dom"/>
</dbReference>
<dbReference type="AlphaFoldDB" id="A0A5C3PI56"/>
<dbReference type="EMBL" id="ML211107">
    <property type="protein sequence ID" value="TFK88589.1"/>
    <property type="molecule type" value="Genomic_DNA"/>
</dbReference>
<keyword evidence="7" id="KW-0833">Ubl conjugation pathway</keyword>
<dbReference type="CDD" id="cd11710">
    <property type="entry name" value="GINS_A_psf1"/>
    <property type="match status" value="1"/>
</dbReference>
<evidence type="ECO:0000256" key="9">
    <source>
        <dbReference type="ARBA" id="ARBA00023242"/>
    </source>
</evidence>
<evidence type="ECO:0000256" key="11">
    <source>
        <dbReference type="SAM" id="MobiDB-lite"/>
    </source>
</evidence>
<dbReference type="CDD" id="cd20335">
    <property type="entry name" value="BRcat_RBR"/>
    <property type="match status" value="1"/>
</dbReference>
<dbReference type="STRING" id="1314778.A0A5C3PI56"/>
<keyword evidence="8" id="KW-0862">Zinc</keyword>
<comment type="similarity">
    <text evidence="2 10">Belongs to the GINS1/PSF1 family.</text>
</comment>
<feature type="region of interest" description="Disordered" evidence="11">
    <location>
        <begin position="149"/>
        <end position="190"/>
    </location>
</feature>
<comment type="subcellular location">
    <subcellularLocation>
        <location evidence="1 10">Nucleus</location>
    </subcellularLocation>
</comment>
<dbReference type="GO" id="GO:0000811">
    <property type="term" value="C:GINS complex"/>
    <property type="evidence" value="ECO:0007669"/>
    <property type="project" value="UniProtKB-UniRule"/>
</dbReference>
<dbReference type="Pfam" id="PF05916">
    <property type="entry name" value="Sld5"/>
    <property type="match status" value="1"/>
</dbReference>